<dbReference type="STRING" id="240303.SAMN05421677_12169"/>
<proteinExistence type="predicted"/>
<evidence type="ECO:0000256" key="1">
    <source>
        <dbReference type="SAM" id="Phobius"/>
    </source>
</evidence>
<feature type="transmembrane region" description="Helical" evidence="1">
    <location>
        <begin position="113"/>
        <end position="131"/>
    </location>
</feature>
<gene>
    <name evidence="2" type="ORF">SAMN05421677_12169</name>
</gene>
<sequence length="141" mass="16430">MFRWGIFIGTTSGIVLGLYMWFVEKITGKKVYTLLMNVDFIPVIGDIDWPVLMEWLFHMIISWIIGILYSYAFMRKLKETNRNRWGLAILLTAFAATTYVPLTILAIKETPALTDGTAILFWLIGHVLYAFTLKKSYYRFE</sequence>
<dbReference type="AlphaFoldDB" id="A0A1H0TIP3"/>
<keyword evidence="1" id="KW-0812">Transmembrane</keyword>
<evidence type="ECO:0000313" key="2">
    <source>
        <dbReference type="EMBL" id="SDP53834.1"/>
    </source>
</evidence>
<feature type="transmembrane region" description="Helical" evidence="1">
    <location>
        <begin position="55"/>
        <end position="73"/>
    </location>
</feature>
<protein>
    <submittedName>
        <fullName evidence="2">Uncharacterized protein</fullName>
    </submittedName>
</protein>
<organism evidence="2 3">
    <name type="scientific">Halobacillus aidingensis</name>
    <dbReference type="NCBI Taxonomy" id="240303"/>
    <lineage>
        <taxon>Bacteria</taxon>
        <taxon>Bacillati</taxon>
        <taxon>Bacillota</taxon>
        <taxon>Bacilli</taxon>
        <taxon>Bacillales</taxon>
        <taxon>Bacillaceae</taxon>
        <taxon>Halobacillus</taxon>
    </lineage>
</organism>
<evidence type="ECO:0000313" key="3">
    <source>
        <dbReference type="Proteomes" id="UP000198860"/>
    </source>
</evidence>
<dbReference type="EMBL" id="FNIZ01000021">
    <property type="protein sequence ID" value="SDP53834.1"/>
    <property type="molecule type" value="Genomic_DNA"/>
</dbReference>
<feature type="transmembrane region" description="Helical" evidence="1">
    <location>
        <begin position="85"/>
        <end position="107"/>
    </location>
</feature>
<feature type="transmembrane region" description="Helical" evidence="1">
    <location>
        <begin position="6"/>
        <end position="24"/>
    </location>
</feature>
<name>A0A1H0TIP3_HALAD</name>
<accession>A0A1H0TIP3</accession>
<dbReference type="RefSeq" id="WP_089654263.1">
    <property type="nucleotide sequence ID" value="NZ_FNIZ01000021.1"/>
</dbReference>
<dbReference type="Proteomes" id="UP000198860">
    <property type="component" value="Unassembled WGS sequence"/>
</dbReference>
<keyword evidence="3" id="KW-1185">Reference proteome</keyword>
<dbReference type="OrthoDB" id="1443299at2"/>
<reference evidence="3" key="1">
    <citation type="submission" date="2016-10" db="EMBL/GenBank/DDBJ databases">
        <authorList>
            <person name="Varghese N."/>
            <person name="Submissions S."/>
        </authorList>
    </citation>
    <scope>NUCLEOTIDE SEQUENCE [LARGE SCALE GENOMIC DNA]</scope>
    <source>
        <strain evidence="3">CGMCC 1.3703</strain>
    </source>
</reference>
<keyword evidence="1" id="KW-0472">Membrane</keyword>
<keyword evidence="1" id="KW-1133">Transmembrane helix</keyword>